<dbReference type="Proteomes" id="UP000784294">
    <property type="component" value="Unassembled WGS sequence"/>
</dbReference>
<keyword evidence="2" id="KW-1185">Reference proteome</keyword>
<gene>
    <name evidence="1" type="ORF">PXEA_LOCUS22640</name>
</gene>
<reference evidence="1" key="1">
    <citation type="submission" date="2018-11" db="EMBL/GenBank/DDBJ databases">
        <authorList>
            <consortium name="Pathogen Informatics"/>
        </authorList>
    </citation>
    <scope>NUCLEOTIDE SEQUENCE</scope>
</reference>
<dbReference type="EMBL" id="CAAALY010101154">
    <property type="protein sequence ID" value="VEL29200.1"/>
    <property type="molecule type" value="Genomic_DNA"/>
</dbReference>
<protein>
    <submittedName>
        <fullName evidence="1">Uncharacterized protein</fullName>
    </submittedName>
</protein>
<proteinExistence type="predicted"/>
<sequence length="106" mass="11724">MFDGCNNLTTSSSNQVTAGRHMSVGRRIGRTVDAERLAKVLETVSCPIQYLVTAWEWKSDRRLGLNAIIINVLCRNGNGDFRMATVKLFAAGSDSNASHRCFSCFH</sequence>
<name>A0A3S5FF34_9PLAT</name>
<evidence type="ECO:0000313" key="1">
    <source>
        <dbReference type="EMBL" id="VEL29200.1"/>
    </source>
</evidence>
<accession>A0A3S5FF34</accession>
<comment type="caution">
    <text evidence="1">The sequence shown here is derived from an EMBL/GenBank/DDBJ whole genome shotgun (WGS) entry which is preliminary data.</text>
</comment>
<evidence type="ECO:0000313" key="2">
    <source>
        <dbReference type="Proteomes" id="UP000784294"/>
    </source>
</evidence>
<organism evidence="1 2">
    <name type="scientific">Protopolystoma xenopodis</name>
    <dbReference type="NCBI Taxonomy" id="117903"/>
    <lineage>
        <taxon>Eukaryota</taxon>
        <taxon>Metazoa</taxon>
        <taxon>Spiralia</taxon>
        <taxon>Lophotrochozoa</taxon>
        <taxon>Platyhelminthes</taxon>
        <taxon>Monogenea</taxon>
        <taxon>Polyopisthocotylea</taxon>
        <taxon>Polystomatidea</taxon>
        <taxon>Polystomatidae</taxon>
        <taxon>Protopolystoma</taxon>
    </lineage>
</organism>
<dbReference type="AlphaFoldDB" id="A0A3S5FF34"/>